<keyword evidence="1 3" id="KW-0597">Phosphoprotein</keyword>
<dbReference type="PROSITE" id="PS00622">
    <property type="entry name" value="HTH_LUXR_1"/>
    <property type="match status" value="1"/>
</dbReference>
<dbReference type="SUPFAM" id="SSF52172">
    <property type="entry name" value="CheY-like"/>
    <property type="match status" value="1"/>
</dbReference>
<feature type="modified residue" description="4-aspartylphosphate" evidence="3">
    <location>
        <position position="53"/>
    </location>
</feature>
<dbReference type="GO" id="GO:0000160">
    <property type="term" value="P:phosphorelay signal transduction system"/>
    <property type="evidence" value="ECO:0007669"/>
    <property type="project" value="InterPro"/>
</dbReference>
<dbReference type="InterPro" id="IPR051015">
    <property type="entry name" value="EvgA-like"/>
</dbReference>
<protein>
    <submittedName>
        <fullName evidence="6">DNA-binding response regulator</fullName>
    </submittedName>
</protein>
<organism evidence="6 7">
    <name type="scientific">Pseudomonas arsenicoxydans</name>
    <dbReference type="NCBI Taxonomy" id="702115"/>
    <lineage>
        <taxon>Bacteria</taxon>
        <taxon>Pseudomonadati</taxon>
        <taxon>Pseudomonadota</taxon>
        <taxon>Gammaproteobacteria</taxon>
        <taxon>Pseudomonadales</taxon>
        <taxon>Pseudomonadaceae</taxon>
        <taxon>Pseudomonas</taxon>
    </lineage>
</organism>
<evidence type="ECO:0000259" key="4">
    <source>
        <dbReference type="PROSITE" id="PS50043"/>
    </source>
</evidence>
<dbReference type="PROSITE" id="PS50043">
    <property type="entry name" value="HTH_LUXR_2"/>
    <property type="match status" value="1"/>
</dbReference>
<dbReference type="CDD" id="cd06170">
    <property type="entry name" value="LuxR_C_like"/>
    <property type="match status" value="1"/>
</dbReference>
<dbReference type="SMART" id="SM00421">
    <property type="entry name" value="HTH_LUXR"/>
    <property type="match status" value="1"/>
</dbReference>
<dbReference type="InterPro" id="IPR016032">
    <property type="entry name" value="Sig_transdc_resp-reg_C-effctor"/>
</dbReference>
<dbReference type="PROSITE" id="PS50110">
    <property type="entry name" value="RESPONSE_REGULATORY"/>
    <property type="match status" value="1"/>
</dbReference>
<evidence type="ECO:0000256" key="3">
    <source>
        <dbReference type="PROSITE-ProRule" id="PRU00169"/>
    </source>
</evidence>
<dbReference type="SUPFAM" id="SSF46894">
    <property type="entry name" value="C-terminal effector domain of the bipartite response regulators"/>
    <property type="match status" value="1"/>
</dbReference>
<dbReference type="InterPro" id="IPR058245">
    <property type="entry name" value="NreC/VraR/RcsB-like_REC"/>
</dbReference>
<dbReference type="AlphaFoldDB" id="A0A502GVP6"/>
<dbReference type="CDD" id="cd17535">
    <property type="entry name" value="REC_NarL-like"/>
    <property type="match status" value="1"/>
</dbReference>
<dbReference type="SMART" id="SM00448">
    <property type="entry name" value="REC"/>
    <property type="match status" value="1"/>
</dbReference>
<keyword evidence="2 6" id="KW-0238">DNA-binding</keyword>
<dbReference type="Pfam" id="PF00072">
    <property type="entry name" value="Response_reg"/>
    <property type="match status" value="1"/>
</dbReference>
<reference evidence="6 7" key="1">
    <citation type="journal article" date="2019" name="Environ. Microbiol.">
        <title>Species interactions and distinct microbial communities in high Arctic permafrost affected cryosols are associated with the CH4 and CO2 gas fluxes.</title>
        <authorList>
            <person name="Altshuler I."/>
            <person name="Hamel J."/>
            <person name="Turney S."/>
            <person name="Magnuson E."/>
            <person name="Levesque R."/>
            <person name="Greer C."/>
            <person name="Whyte L.G."/>
        </authorList>
    </citation>
    <scope>NUCLEOTIDE SEQUENCE [LARGE SCALE GENOMIC DNA]</scope>
    <source>
        <strain evidence="6 7">E3</strain>
    </source>
</reference>
<dbReference type="InterPro" id="IPR001789">
    <property type="entry name" value="Sig_transdc_resp-reg_receiver"/>
</dbReference>
<proteinExistence type="predicted"/>
<dbReference type="PRINTS" id="PR00038">
    <property type="entry name" value="HTHLUXR"/>
</dbReference>
<evidence type="ECO:0000313" key="7">
    <source>
        <dbReference type="Proteomes" id="UP000317933"/>
    </source>
</evidence>
<dbReference type="EMBL" id="RCZE01000026">
    <property type="protein sequence ID" value="TPG65695.1"/>
    <property type="molecule type" value="Genomic_DNA"/>
</dbReference>
<dbReference type="RefSeq" id="WP_140672201.1">
    <property type="nucleotide sequence ID" value="NZ_RCZE01000026.1"/>
</dbReference>
<dbReference type="Proteomes" id="UP000317933">
    <property type="component" value="Unassembled WGS sequence"/>
</dbReference>
<dbReference type="PANTHER" id="PTHR45566">
    <property type="entry name" value="HTH-TYPE TRANSCRIPTIONAL REGULATOR YHJB-RELATED"/>
    <property type="match status" value="1"/>
</dbReference>
<dbReference type="Pfam" id="PF00196">
    <property type="entry name" value="GerE"/>
    <property type="match status" value="1"/>
</dbReference>
<feature type="domain" description="HTH luxR-type" evidence="4">
    <location>
        <begin position="137"/>
        <end position="202"/>
    </location>
</feature>
<dbReference type="InterPro" id="IPR000792">
    <property type="entry name" value="Tscrpt_reg_LuxR_C"/>
</dbReference>
<dbReference type="PANTHER" id="PTHR45566:SF2">
    <property type="entry name" value="NARL SUBFAMILY"/>
    <property type="match status" value="1"/>
</dbReference>
<gene>
    <name evidence="6" type="ORF">EAH78_31630</name>
</gene>
<evidence type="ECO:0000313" key="6">
    <source>
        <dbReference type="EMBL" id="TPG65695.1"/>
    </source>
</evidence>
<dbReference type="GO" id="GO:0006355">
    <property type="term" value="P:regulation of DNA-templated transcription"/>
    <property type="evidence" value="ECO:0007669"/>
    <property type="project" value="InterPro"/>
</dbReference>
<sequence length="207" mass="22804">MNKVLIVDDHPVIRLSLRMLLIQEGFEVVGEADNGLDAVSGIKKLQPNFVILDLGIPQLDGFGVIQRVKALNVPVSILVFTAQDSYHLVMRCIQAGAQAYVRKTEEIGELVRGLRATQSGYNFFPSWTAEQPLLGDEVALLKLLSQREMNVFYELIKGSTNKAIALSMGLSDKTVSTYKTRVLEKLNAGNLVELIMVARRCGLVEGS</sequence>
<dbReference type="InterPro" id="IPR011006">
    <property type="entry name" value="CheY-like_superfamily"/>
</dbReference>
<evidence type="ECO:0000256" key="2">
    <source>
        <dbReference type="ARBA" id="ARBA00023125"/>
    </source>
</evidence>
<accession>A0A502GVP6</accession>
<dbReference type="Gene3D" id="3.40.50.2300">
    <property type="match status" value="1"/>
</dbReference>
<evidence type="ECO:0000259" key="5">
    <source>
        <dbReference type="PROSITE" id="PS50110"/>
    </source>
</evidence>
<evidence type="ECO:0000256" key="1">
    <source>
        <dbReference type="ARBA" id="ARBA00022553"/>
    </source>
</evidence>
<feature type="domain" description="Response regulatory" evidence="5">
    <location>
        <begin position="3"/>
        <end position="118"/>
    </location>
</feature>
<comment type="caution">
    <text evidence="6">The sequence shown here is derived from an EMBL/GenBank/DDBJ whole genome shotgun (WGS) entry which is preliminary data.</text>
</comment>
<name>A0A502GVP6_9PSED</name>
<dbReference type="GO" id="GO:0003677">
    <property type="term" value="F:DNA binding"/>
    <property type="evidence" value="ECO:0007669"/>
    <property type="project" value="UniProtKB-KW"/>
</dbReference>